<accession>G8NTN8</accession>
<sequence length="104" mass="11233" precursor="true">MAGMKLTVLVLSLCCITPPSLVSQEAKQPPVPEKTGRYQILNTESGQKMGYFKIVLLLDTATGITWKYEPESAYTGSDGKEHASPGGHWVRVDFLPGDSSAPAH</sequence>
<dbReference type="EMBL" id="CP003130">
    <property type="protein sequence ID" value="AEU36362.1"/>
    <property type="molecule type" value="Genomic_DNA"/>
</dbReference>
<evidence type="ECO:0000313" key="1">
    <source>
        <dbReference type="EMBL" id="AEU36362.1"/>
    </source>
</evidence>
<evidence type="ECO:0000313" key="2">
    <source>
        <dbReference type="Proteomes" id="UP000007113"/>
    </source>
</evidence>
<dbReference type="KEGG" id="gma:AciX8_2032"/>
<protein>
    <submittedName>
        <fullName evidence="1">Uncharacterized protein</fullName>
    </submittedName>
</protein>
<gene>
    <name evidence="1" type="ordered locus">AciX8_2032</name>
</gene>
<keyword evidence="2" id="KW-1185">Reference proteome</keyword>
<proteinExistence type="predicted"/>
<dbReference type="HOGENOM" id="CLU_2246171_0_0_0"/>
<dbReference type="Proteomes" id="UP000007113">
    <property type="component" value="Chromosome"/>
</dbReference>
<name>G8NTN8_GRAMM</name>
<organism evidence="1 2">
    <name type="scientific">Granulicella mallensis (strain ATCC BAA-1857 / DSM 23137 / MP5ACTX8)</name>
    <dbReference type="NCBI Taxonomy" id="682795"/>
    <lineage>
        <taxon>Bacteria</taxon>
        <taxon>Pseudomonadati</taxon>
        <taxon>Acidobacteriota</taxon>
        <taxon>Terriglobia</taxon>
        <taxon>Terriglobales</taxon>
        <taxon>Acidobacteriaceae</taxon>
        <taxon>Granulicella</taxon>
    </lineage>
</organism>
<dbReference type="AlphaFoldDB" id="G8NTN8"/>
<reference evidence="1 2" key="1">
    <citation type="submission" date="2011-11" db="EMBL/GenBank/DDBJ databases">
        <title>Complete sequence of Granulicella mallensis MP5ACTX8.</title>
        <authorList>
            <consortium name="US DOE Joint Genome Institute"/>
            <person name="Lucas S."/>
            <person name="Copeland A."/>
            <person name="Lapidus A."/>
            <person name="Cheng J.-F."/>
            <person name="Goodwin L."/>
            <person name="Pitluck S."/>
            <person name="Peters L."/>
            <person name="Lu M."/>
            <person name="Detter J.C."/>
            <person name="Han C."/>
            <person name="Tapia R."/>
            <person name="Land M."/>
            <person name="Hauser L."/>
            <person name="Kyrpides N."/>
            <person name="Ivanova N."/>
            <person name="Mikhailova N."/>
            <person name="Pagani I."/>
            <person name="Rawat S."/>
            <person name="Mannisto M."/>
            <person name="Haggblom M."/>
            <person name="Woyke T."/>
        </authorList>
    </citation>
    <scope>NUCLEOTIDE SEQUENCE [LARGE SCALE GENOMIC DNA]</scope>
    <source>
        <strain evidence="2">ATCC BAA-1857 / DSM 23137 / MP5ACTX8</strain>
    </source>
</reference>